<sequence>MGAAIAESNTKIIGCEKVLLEETKERDCGACSSIFYKLSLRDIQIKYLGSGSEEDPPSGHLSLNFKDAKCETLARSLKYQKFCDINEIGLYVTKSKTKRVVDFLELSFPSKINCLYIRSWNQTDLNKSNYFRLLISLGSRVAHEASFRSFYISLRGLKKLIAAYRHIRVLCLSACKLSIPNVPNFSKALTNCQIQEIKLSYSGNSYSSDWKNNLYQFKNLICGLAGSPDLRSSLKEVNIHRCCISQNEAEEIFVENQLGEVKIIDGN</sequence>
<dbReference type="Proteomes" id="UP001295684">
    <property type="component" value="Unassembled WGS sequence"/>
</dbReference>
<reference evidence="1" key="1">
    <citation type="submission" date="2023-07" db="EMBL/GenBank/DDBJ databases">
        <authorList>
            <consortium name="AG Swart"/>
            <person name="Singh M."/>
            <person name="Singh A."/>
            <person name="Seah K."/>
            <person name="Emmerich C."/>
        </authorList>
    </citation>
    <scope>NUCLEOTIDE SEQUENCE</scope>
    <source>
        <strain evidence="1">DP1</strain>
    </source>
</reference>
<dbReference type="Gene3D" id="3.80.10.10">
    <property type="entry name" value="Ribonuclease Inhibitor"/>
    <property type="match status" value="1"/>
</dbReference>
<gene>
    <name evidence="1" type="ORF">ECRASSUSDP1_LOCUS14478</name>
</gene>
<proteinExistence type="predicted"/>
<name>A0AAD1XI62_EUPCR</name>
<evidence type="ECO:0000313" key="2">
    <source>
        <dbReference type="Proteomes" id="UP001295684"/>
    </source>
</evidence>
<comment type="caution">
    <text evidence="1">The sequence shown here is derived from an EMBL/GenBank/DDBJ whole genome shotgun (WGS) entry which is preliminary data.</text>
</comment>
<accession>A0AAD1XI62</accession>
<organism evidence="1 2">
    <name type="scientific">Euplotes crassus</name>
    <dbReference type="NCBI Taxonomy" id="5936"/>
    <lineage>
        <taxon>Eukaryota</taxon>
        <taxon>Sar</taxon>
        <taxon>Alveolata</taxon>
        <taxon>Ciliophora</taxon>
        <taxon>Intramacronucleata</taxon>
        <taxon>Spirotrichea</taxon>
        <taxon>Hypotrichia</taxon>
        <taxon>Euplotida</taxon>
        <taxon>Euplotidae</taxon>
        <taxon>Moneuplotes</taxon>
    </lineage>
</organism>
<dbReference type="EMBL" id="CAMPGE010014469">
    <property type="protein sequence ID" value="CAI2373139.1"/>
    <property type="molecule type" value="Genomic_DNA"/>
</dbReference>
<evidence type="ECO:0000313" key="1">
    <source>
        <dbReference type="EMBL" id="CAI2373139.1"/>
    </source>
</evidence>
<keyword evidence="2" id="KW-1185">Reference proteome</keyword>
<dbReference type="AlphaFoldDB" id="A0AAD1XI62"/>
<dbReference type="InterPro" id="IPR032675">
    <property type="entry name" value="LRR_dom_sf"/>
</dbReference>
<protein>
    <submittedName>
        <fullName evidence="1">Uncharacterized protein</fullName>
    </submittedName>
</protein>